<gene>
    <name evidence="3" type="ORF">VSQ78_06000</name>
</gene>
<feature type="transmembrane region" description="Helical" evidence="2">
    <location>
        <begin position="247"/>
        <end position="270"/>
    </location>
</feature>
<keyword evidence="2" id="KW-0472">Membrane</keyword>
<evidence type="ECO:0000313" key="3">
    <source>
        <dbReference type="EMBL" id="MFB8767249.1"/>
    </source>
</evidence>
<dbReference type="Proteomes" id="UP001585053">
    <property type="component" value="Unassembled WGS sequence"/>
</dbReference>
<accession>A0ABV5DRQ1</accession>
<evidence type="ECO:0000313" key="4">
    <source>
        <dbReference type="Proteomes" id="UP001585053"/>
    </source>
</evidence>
<dbReference type="EMBL" id="JAYMRS010000001">
    <property type="protein sequence ID" value="MFB8767249.1"/>
    <property type="molecule type" value="Genomic_DNA"/>
</dbReference>
<keyword evidence="2" id="KW-1133">Transmembrane helix</keyword>
<proteinExistence type="predicted"/>
<feature type="transmembrane region" description="Helical" evidence="2">
    <location>
        <begin position="214"/>
        <end position="235"/>
    </location>
</feature>
<comment type="caution">
    <text evidence="3">The sequence shown here is derived from an EMBL/GenBank/DDBJ whole genome shotgun (WGS) entry which is preliminary data.</text>
</comment>
<evidence type="ECO:0008006" key="5">
    <source>
        <dbReference type="Google" id="ProtNLM"/>
    </source>
</evidence>
<feature type="region of interest" description="Disordered" evidence="1">
    <location>
        <begin position="180"/>
        <end position="208"/>
    </location>
</feature>
<evidence type="ECO:0000256" key="2">
    <source>
        <dbReference type="SAM" id="Phobius"/>
    </source>
</evidence>
<keyword evidence="4" id="KW-1185">Reference proteome</keyword>
<reference evidence="3 4" key="1">
    <citation type="submission" date="2024-01" db="EMBL/GenBank/DDBJ databases">
        <title>Genome mining of biosynthetic gene clusters to explore secondary metabolites of Streptomyces sp.</title>
        <authorList>
            <person name="Baig A."/>
            <person name="Ajitkumar Shintre N."/>
            <person name="Kumar H."/>
            <person name="Anbarasu A."/>
            <person name="Ramaiah S."/>
        </authorList>
    </citation>
    <scope>NUCLEOTIDE SEQUENCE [LARGE SCALE GENOMIC DNA]</scope>
    <source>
        <strain evidence="3 4">A01</strain>
    </source>
</reference>
<protein>
    <recommendedName>
        <fullName evidence="5">TPM domain-containing protein</fullName>
    </recommendedName>
</protein>
<sequence>MPPTLIPRSGRLSIIVSCAFLSLLAGPSDARAEALHDIGPAEYVADLLIAEPEGEAVVIGDMLAGTHDLEDTADHVRDLFSDLGVPFHVYASPSMPYTYEGRAFLSEVAERVGADGLYVHIADGSPRVRTVAVGVDTPVEDVDGLVGARARDEEHSSIETIAEIYVETLLDPALEGWAENPWHVPPRDPLDEEGGDRSSPGLLDPDRPGASADAGLLVGTVGGVLITLAVVRVRVLRRRYRASKEDLPGTGVVVGAVAVAAVLAIGAGAATSGTVLGRSENPASVRRLSSPPHVTSTERIDRIVEGWGDTPLYVDPHVQGDRIGLTRIGAGLEEGTVPVRAALMVQHGSDESAGVPDVLAYALAHTYGEEGVYVVLDVIGGRVGTAFVGARPTGEGFDWSPPDPRDLAVREGVSLAESLVGLADAFGDTVPDPTVEPRVPPEVEERIARSPDVPRGPGPGFLSDGLLPGLFVVGPLLGAALSAAHLFGTRLVRGVVPIRGRRLRAQAEREARRMLEDLERVPNRTPGLSEATAEADVALAALNGDPDDLDLLGVIVLARRARGRLSGTVSRPSVCMLDPLHGPAEGRGRPRHTRRRIPLCAECLRLPEEERVPLLLRIGSRIVFHGTAERVWGRTWYGTREVLERHMVEEERVAR</sequence>
<keyword evidence="2" id="KW-0812">Transmembrane</keyword>
<organism evidence="3 4">
    <name type="scientific">Nocardiopsis alba</name>
    <dbReference type="NCBI Taxonomy" id="53437"/>
    <lineage>
        <taxon>Bacteria</taxon>
        <taxon>Bacillati</taxon>
        <taxon>Actinomycetota</taxon>
        <taxon>Actinomycetes</taxon>
        <taxon>Streptosporangiales</taxon>
        <taxon>Nocardiopsidaceae</taxon>
        <taxon>Nocardiopsis</taxon>
    </lineage>
</organism>
<dbReference type="RefSeq" id="WP_376736929.1">
    <property type="nucleotide sequence ID" value="NZ_JAYMRS010000001.1"/>
</dbReference>
<evidence type="ECO:0000256" key="1">
    <source>
        <dbReference type="SAM" id="MobiDB-lite"/>
    </source>
</evidence>
<name>A0ABV5DRQ1_9ACTN</name>